<evidence type="ECO:0000313" key="2">
    <source>
        <dbReference type="EMBL" id="KKN89090.1"/>
    </source>
</evidence>
<reference evidence="2" key="1">
    <citation type="journal article" date="2015" name="Nature">
        <title>Complex archaea that bridge the gap between prokaryotes and eukaryotes.</title>
        <authorList>
            <person name="Spang A."/>
            <person name="Saw J.H."/>
            <person name="Jorgensen S.L."/>
            <person name="Zaremba-Niedzwiedzka K."/>
            <person name="Martijn J."/>
            <person name="Lind A.E."/>
            <person name="van Eijk R."/>
            <person name="Schleper C."/>
            <person name="Guy L."/>
            <person name="Ettema T.J."/>
        </authorList>
    </citation>
    <scope>NUCLEOTIDE SEQUENCE</scope>
</reference>
<dbReference type="InterPro" id="IPR050697">
    <property type="entry name" value="Adenylyl/Guanylyl_Cyclase_3/4"/>
</dbReference>
<proteinExistence type="predicted"/>
<dbReference type="SUPFAM" id="SSF55073">
    <property type="entry name" value="Nucleotide cyclase"/>
    <property type="match status" value="1"/>
</dbReference>
<evidence type="ECO:0000259" key="1">
    <source>
        <dbReference type="PROSITE" id="PS50125"/>
    </source>
</evidence>
<dbReference type="EMBL" id="LAZR01000123">
    <property type="protein sequence ID" value="KKN89090.1"/>
    <property type="molecule type" value="Genomic_DNA"/>
</dbReference>
<dbReference type="SMART" id="SM00044">
    <property type="entry name" value="CYCc"/>
    <property type="match status" value="1"/>
</dbReference>
<dbReference type="InterPro" id="IPR029787">
    <property type="entry name" value="Nucleotide_cyclase"/>
</dbReference>
<dbReference type="PANTHER" id="PTHR43081">
    <property type="entry name" value="ADENYLATE CYCLASE, TERMINAL-DIFFERENTIATION SPECIFIC-RELATED"/>
    <property type="match status" value="1"/>
</dbReference>
<dbReference type="InterPro" id="IPR001054">
    <property type="entry name" value="A/G_cyclase"/>
</dbReference>
<gene>
    <name evidence="2" type="ORF">LCGC14_0242830</name>
</gene>
<dbReference type="AlphaFoldDB" id="A0A0F9U797"/>
<name>A0A0F9U797_9ZZZZ</name>
<dbReference type="Pfam" id="PF00211">
    <property type="entry name" value="Guanylate_cyc"/>
    <property type="match status" value="1"/>
</dbReference>
<dbReference type="PROSITE" id="PS50125">
    <property type="entry name" value="GUANYLATE_CYCLASE_2"/>
    <property type="match status" value="1"/>
</dbReference>
<protein>
    <recommendedName>
        <fullName evidence="1">Guanylate cyclase domain-containing protein</fullName>
    </recommendedName>
</protein>
<dbReference type="GO" id="GO:0006171">
    <property type="term" value="P:cAMP biosynthetic process"/>
    <property type="evidence" value="ECO:0007669"/>
    <property type="project" value="TreeGrafter"/>
</dbReference>
<dbReference type="PANTHER" id="PTHR43081:SF11">
    <property type="entry name" value="BLR2264 PROTEIN"/>
    <property type="match status" value="1"/>
</dbReference>
<dbReference type="GO" id="GO:0035556">
    <property type="term" value="P:intracellular signal transduction"/>
    <property type="evidence" value="ECO:0007669"/>
    <property type="project" value="InterPro"/>
</dbReference>
<organism evidence="2">
    <name type="scientific">marine sediment metagenome</name>
    <dbReference type="NCBI Taxonomy" id="412755"/>
    <lineage>
        <taxon>unclassified sequences</taxon>
        <taxon>metagenomes</taxon>
        <taxon>ecological metagenomes</taxon>
    </lineage>
</organism>
<comment type="caution">
    <text evidence="2">The sequence shown here is derived from an EMBL/GenBank/DDBJ whole genome shotgun (WGS) entry which is preliminary data.</text>
</comment>
<dbReference type="CDD" id="cd07302">
    <property type="entry name" value="CHD"/>
    <property type="match status" value="1"/>
</dbReference>
<accession>A0A0F9U797</accession>
<feature type="domain" description="Guanylate cyclase" evidence="1">
    <location>
        <begin position="217"/>
        <end position="351"/>
    </location>
</feature>
<dbReference type="Gene3D" id="3.30.70.1230">
    <property type="entry name" value="Nucleotide cyclase"/>
    <property type="match status" value="1"/>
</dbReference>
<sequence>MGLAKQVDDWLIREALGNPNLEELFHQLCLRLSGIGIPIARARLNWPTLHPLFRAEMIKWQRDHDTVLEHFHHQDANTEAWQRSPLRYMLEADLPVLRRRLTGPGKLLDFPLFEELAAEGYTDYIALSTEFSQHSTFMDMATAGIFVIWASDRSSGFTDEDLGVLQAIQQTFALVSKTIIQSRITTNIVETYLGRQAGHSVLNGNIRLGDGATTRALVWYSDLRDSTRLTGRLESAAFLRLLNDYFECAARPAIRAGGEVLAFIGDAVLVIFPLDDATDAAALSAKVLEAVGESFLMREEANAARRERGLDTMDFGIGLNIGNVVFGNIGVPERLAFTVIGPTVTEVERIEKLTKTMDLSVLASAEVAALLPERWDTVGVHALSGVERRMELFTPRLAEAVPLRAAGAGE</sequence>